<proteinExistence type="predicted"/>
<keyword evidence="3" id="KW-1185">Reference proteome</keyword>
<feature type="region of interest" description="Disordered" evidence="1">
    <location>
        <begin position="130"/>
        <end position="149"/>
    </location>
</feature>
<evidence type="ECO:0000256" key="1">
    <source>
        <dbReference type="SAM" id="MobiDB-lite"/>
    </source>
</evidence>
<evidence type="ECO:0000313" key="3">
    <source>
        <dbReference type="Proteomes" id="UP001314263"/>
    </source>
</evidence>
<accession>A0AAV1HYQ3</accession>
<organism evidence="2 3">
    <name type="scientific">Coccomyxa viridis</name>
    <dbReference type="NCBI Taxonomy" id="1274662"/>
    <lineage>
        <taxon>Eukaryota</taxon>
        <taxon>Viridiplantae</taxon>
        <taxon>Chlorophyta</taxon>
        <taxon>core chlorophytes</taxon>
        <taxon>Trebouxiophyceae</taxon>
        <taxon>Trebouxiophyceae incertae sedis</taxon>
        <taxon>Coccomyxaceae</taxon>
        <taxon>Coccomyxa</taxon>
    </lineage>
</organism>
<dbReference type="AlphaFoldDB" id="A0AAV1HYQ3"/>
<dbReference type="EMBL" id="CAUYUE010000004">
    <property type="protein sequence ID" value="CAK0766137.1"/>
    <property type="molecule type" value="Genomic_DNA"/>
</dbReference>
<protein>
    <submittedName>
        <fullName evidence="2">Uncharacterized protein</fullName>
    </submittedName>
</protein>
<reference evidence="2 3" key="1">
    <citation type="submission" date="2023-10" db="EMBL/GenBank/DDBJ databases">
        <authorList>
            <person name="Maclean D."/>
            <person name="Macfadyen A."/>
        </authorList>
    </citation>
    <scope>NUCLEOTIDE SEQUENCE [LARGE SCALE GENOMIC DNA]</scope>
</reference>
<evidence type="ECO:0000313" key="2">
    <source>
        <dbReference type="EMBL" id="CAK0766137.1"/>
    </source>
</evidence>
<dbReference type="Proteomes" id="UP001314263">
    <property type="component" value="Unassembled WGS sequence"/>
</dbReference>
<gene>
    <name evidence="2" type="ORF">CVIRNUC_003328</name>
</gene>
<comment type="caution">
    <text evidence="2">The sequence shown here is derived from an EMBL/GenBank/DDBJ whole genome shotgun (WGS) entry which is preliminary data.</text>
</comment>
<sequence>MSEPKSAAGEQVYAAEPLQSKETCVSKKEVRALSAQDLSTHPHKRLRTTREVSIDPAVSPTASAAENLLQIAEQPRHNTLHAPLTELEYDQFITKLKRTCFDVVPRSKYIRLKKELVKIREDIARFEAQTKKARDAASKSLANQKRTEKQLQSYVEYVRKLRAVPAPA</sequence>
<name>A0AAV1HYQ3_9CHLO</name>